<evidence type="ECO:0000256" key="1">
    <source>
        <dbReference type="SAM" id="MobiDB-lite"/>
    </source>
</evidence>
<dbReference type="AlphaFoldDB" id="A0A6J7G719"/>
<gene>
    <name evidence="2" type="ORF">UFOPK3516_00907</name>
</gene>
<reference evidence="2" key="1">
    <citation type="submission" date="2020-05" db="EMBL/GenBank/DDBJ databases">
        <authorList>
            <person name="Chiriac C."/>
            <person name="Salcher M."/>
            <person name="Ghai R."/>
            <person name="Kavagutti S V."/>
        </authorList>
    </citation>
    <scope>NUCLEOTIDE SEQUENCE</scope>
</reference>
<dbReference type="Pfam" id="PF12502">
    <property type="entry name" value="DUF3710"/>
    <property type="match status" value="1"/>
</dbReference>
<feature type="region of interest" description="Disordered" evidence="1">
    <location>
        <begin position="1"/>
        <end position="25"/>
    </location>
</feature>
<dbReference type="EMBL" id="CAFBMB010000061">
    <property type="protein sequence ID" value="CAB4900440.1"/>
    <property type="molecule type" value="Genomic_DNA"/>
</dbReference>
<organism evidence="2">
    <name type="scientific">freshwater metagenome</name>
    <dbReference type="NCBI Taxonomy" id="449393"/>
    <lineage>
        <taxon>unclassified sequences</taxon>
        <taxon>metagenomes</taxon>
        <taxon>ecological metagenomes</taxon>
    </lineage>
</organism>
<sequence length="203" mass="21806">MASDMSISVEKSAPEDRHLNGPFDESEVTGIRPYVDLGAIRVEPREGLNLRLEVEEGTQRIVAVNLDQFGSTLQVQPFAATTSSGLWHEIRQQVMDHVTSQGGTAEPVMGPVGVELRCRIPVMTASGQAGMQDARFLGVDGPRWFVRGVITGPAVSEASTGRAMVDLFRSLVIVRGVSPMPPREMLPIKVPEQAGGLSSQGSL</sequence>
<accession>A0A6J7G719</accession>
<evidence type="ECO:0000313" key="2">
    <source>
        <dbReference type="EMBL" id="CAB4900440.1"/>
    </source>
</evidence>
<dbReference type="InterPro" id="IPR022183">
    <property type="entry name" value="DUF3710"/>
</dbReference>
<proteinExistence type="predicted"/>
<name>A0A6J7G719_9ZZZZ</name>
<protein>
    <submittedName>
        <fullName evidence="2">Unannotated protein</fullName>
    </submittedName>
</protein>